<dbReference type="CDD" id="cd08414">
    <property type="entry name" value="PBP2_LTTR_aromatics_like"/>
    <property type="match status" value="1"/>
</dbReference>
<keyword evidence="7" id="KW-1185">Reference proteome</keyword>
<dbReference type="SUPFAM" id="SSF46785">
    <property type="entry name" value="Winged helix' DNA-binding domain"/>
    <property type="match status" value="1"/>
</dbReference>
<dbReference type="SUPFAM" id="SSF53850">
    <property type="entry name" value="Periplasmic binding protein-like II"/>
    <property type="match status" value="1"/>
</dbReference>
<evidence type="ECO:0000313" key="6">
    <source>
        <dbReference type="EMBL" id="KIA96122.1"/>
    </source>
</evidence>
<dbReference type="Pfam" id="PF00126">
    <property type="entry name" value="HTH_1"/>
    <property type="match status" value="1"/>
</dbReference>
<evidence type="ECO:0000256" key="4">
    <source>
        <dbReference type="ARBA" id="ARBA00023163"/>
    </source>
</evidence>
<keyword evidence="3" id="KW-0238">DNA-binding</keyword>
<name>A0A0C1FT92_9SPHI</name>
<evidence type="ECO:0000256" key="2">
    <source>
        <dbReference type="ARBA" id="ARBA00023015"/>
    </source>
</evidence>
<dbReference type="InterPro" id="IPR036390">
    <property type="entry name" value="WH_DNA-bd_sf"/>
</dbReference>
<accession>A0A0C1FT92</accession>
<gene>
    <name evidence="6" type="ORF">OC25_03220</name>
</gene>
<dbReference type="Proteomes" id="UP000031246">
    <property type="component" value="Unassembled WGS sequence"/>
</dbReference>
<keyword evidence="4" id="KW-0804">Transcription</keyword>
<reference evidence="6 7" key="1">
    <citation type="submission" date="2014-10" db="EMBL/GenBank/DDBJ databases">
        <title>Pedobacter Kyungheensis.</title>
        <authorList>
            <person name="Anderson B.M."/>
            <person name="Newman J.D."/>
        </authorList>
    </citation>
    <scope>NUCLEOTIDE SEQUENCE [LARGE SCALE GENOMIC DNA]</scope>
    <source>
        <strain evidence="6 7">KACC 16221</strain>
    </source>
</reference>
<dbReference type="PANTHER" id="PTHR30346:SF0">
    <property type="entry name" value="HCA OPERON TRANSCRIPTIONAL ACTIVATOR HCAR"/>
    <property type="match status" value="1"/>
</dbReference>
<dbReference type="EMBL" id="JSYN01000003">
    <property type="protein sequence ID" value="KIA96122.1"/>
    <property type="molecule type" value="Genomic_DNA"/>
</dbReference>
<evidence type="ECO:0000256" key="1">
    <source>
        <dbReference type="ARBA" id="ARBA00009437"/>
    </source>
</evidence>
<dbReference type="InterPro" id="IPR036388">
    <property type="entry name" value="WH-like_DNA-bd_sf"/>
</dbReference>
<sequence>MDLQQIKYFLTLADELHFWKTAAKMNITQSALSRQIQALEQELDIQLFIRNKRNVKLTAAGKFLKEKWMKQFNEISHIHKFASQIQLGEYGTIRIAHPDSISGSLVPQITSRINEEFPKLQIELVQVMYENQQEFLANYKLDVVITRDKTTIDGISSKKIYTDHLALVVPEDHPLKNIDELTREMLVAEKFILPVKDEGSSYNRIIKNVFKSFGIQPNVYLHSEFGSTIIALVRRKLGVAILPDSYIHHAVPGIRYIQLPHPTDLYLNWRSDDENPIIANIIKLLLEIELV</sequence>
<dbReference type="OrthoDB" id="9803735at2"/>
<organism evidence="6 7">
    <name type="scientific">Pedobacter kyungheensis</name>
    <dbReference type="NCBI Taxonomy" id="1069985"/>
    <lineage>
        <taxon>Bacteria</taxon>
        <taxon>Pseudomonadati</taxon>
        <taxon>Bacteroidota</taxon>
        <taxon>Sphingobacteriia</taxon>
        <taxon>Sphingobacteriales</taxon>
        <taxon>Sphingobacteriaceae</taxon>
        <taxon>Pedobacter</taxon>
    </lineage>
</organism>
<dbReference type="InterPro" id="IPR000847">
    <property type="entry name" value="LysR_HTH_N"/>
</dbReference>
<evidence type="ECO:0000259" key="5">
    <source>
        <dbReference type="PROSITE" id="PS50931"/>
    </source>
</evidence>
<dbReference type="GO" id="GO:0003700">
    <property type="term" value="F:DNA-binding transcription factor activity"/>
    <property type="evidence" value="ECO:0007669"/>
    <property type="project" value="InterPro"/>
</dbReference>
<proteinExistence type="inferred from homology"/>
<dbReference type="FunFam" id="1.10.10.10:FF:000001">
    <property type="entry name" value="LysR family transcriptional regulator"/>
    <property type="match status" value="1"/>
</dbReference>
<dbReference type="PANTHER" id="PTHR30346">
    <property type="entry name" value="TRANSCRIPTIONAL DUAL REGULATOR HCAR-RELATED"/>
    <property type="match status" value="1"/>
</dbReference>
<comment type="caution">
    <text evidence="6">The sequence shown here is derived from an EMBL/GenBank/DDBJ whole genome shotgun (WGS) entry which is preliminary data.</text>
</comment>
<evidence type="ECO:0000313" key="7">
    <source>
        <dbReference type="Proteomes" id="UP000031246"/>
    </source>
</evidence>
<dbReference type="AlphaFoldDB" id="A0A0C1FT92"/>
<protein>
    <submittedName>
        <fullName evidence="6">LysR family transcriptional regulator</fullName>
    </submittedName>
</protein>
<dbReference type="PROSITE" id="PS50931">
    <property type="entry name" value="HTH_LYSR"/>
    <property type="match status" value="1"/>
</dbReference>
<dbReference type="PRINTS" id="PR00039">
    <property type="entry name" value="HTHLYSR"/>
</dbReference>
<dbReference type="Gene3D" id="3.40.190.10">
    <property type="entry name" value="Periplasmic binding protein-like II"/>
    <property type="match status" value="2"/>
</dbReference>
<dbReference type="RefSeq" id="WP_039471737.1">
    <property type="nucleotide sequence ID" value="NZ_JSYN01000003.1"/>
</dbReference>
<dbReference type="GO" id="GO:0003677">
    <property type="term" value="F:DNA binding"/>
    <property type="evidence" value="ECO:0007669"/>
    <property type="project" value="UniProtKB-KW"/>
</dbReference>
<dbReference type="Pfam" id="PF03466">
    <property type="entry name" value="LysR_substrate"/>
    <property type="match status" value="1"/>
</dbReference>
<dbReference type="InterPro" id="IPR005119">
    <property type="entry name" value="LysR_subst-bd"/>
</dbReference>
<comment type="similarity">
    <text evidence="1">Belongs to the LysR transcriptional regulatory family.</text>
</comment>
<evidence type="ECO:0000256" key="3">
    <source>
        <dbReference type="ARBA" id="ARBA00023125"/>
    </source>
</evidence>
<dbReference type="GO" id="GO:0032993">
    <property type="term" value="C:protein-DNA complex"/>
    <property type="evidence" value="ECO:0007669"/>
    <property type="project" value="TreeGrafter"/>
</dbReference>
<dbReference type="Gene3D" id="1.10.10.10">
    <property type="entry name" value="Winged helix-like DNA-binding domain superfamily/Winged helix DNA-binding domain"/>
    <property type="match status" value="1"/>
</dbReference>
<feature type="domain" description="HTH lysR-type" evidence="5">
    <location>
        <begin position="1"/>
        <end position="58"/>
    </location>
</feature>
<keyword evidence="2" id="KW-0805">Transcription regulation</keyword>